<name>A0A0K8TT09_TABBR</name>
<protein>
    <submittedName>
        <fullName evidence="2">Putative 28s ribosomal protein s35 mitochondrial</fullName>
    </submittedName>
</protein>
<dbReference type="EMBL" id="GDAI01000538">
    <property type="protein sequence ID" value="JAI17065.1"/>
    <property type="molecule type" value="mRNA"/>
</dbReference>
<dbReference type="InterPro" id="IPR039848">
    <property type="entry name" value="Ribosomal_mS35_mt"/>
</dbReference>
<dbReference type="GO" id="GO:0005763">
    <property type="term" value="C:mitochondrial small ribosomal subunit"/>
    <property type="evidence" value="ECO:0007669"/>
    <property type="project" value="TreeGrafter"/>
</dbReference>
<keyword evidence="2" id="KW-0689">Ribosomal protein</keyword>
<dbReference type="PANTHER" id="PTHR13490:SF0">
    <property type="entry name" value="SMALL RIBOSOMAL SUBUNIT PROTEIN MS35"/>
    <property type="match status" value="1"/>
</dbReference>
<organism evidence="2">
    <name type="scientific">Tabanus bromius</name>
    <name type="common">Band-eyed brown horse fly</name>
    <dbReference type="NCBI Taxonomy" id="304241"/>
    <lineage>
        <taxon>Eukaryota</taxon>
        <taxon>Metazoa</taxon>
        <taxon>Ecdysozoa</taxon>
        <taxon>Arthropoda</taxon>
        <taxon>Hexapoda</taxon>
        <taxon>Insecta</taxon>
        <taxon>Pterygota</taxon>
        <taxon>Neoptera</taxon>
        <taxon>Endopterygota</taxon>
        <taxon>Diptera</taxon>
        <taxon>Brachycera</taxon>
        <taxon>Tabanomorpha</taxon>
        <taxon>Tabanoidea</taxon>
        <taxon>Tabanidae</taxon>
        <taxon>Tabanus</taxon>
    </lineage>
</organism>
<reference evidence="2" key="1">
    <citation type="journal article" date="2015" name="Insect Biochem. Mol. Biol.">
        <title>An insight into the sialome of the horse fly, Tabanus bromius.</title>
        <authorList>
            <person name="Ribeiro J.M."/>
            <person name="Kazimirova M."/>
            <person name="Takac P."/>
            <person name="Andersen J.F."/>
            <person name="Francischetti I.M."/>
        </authorList>
    </citation>
    <scope>NUCLEOTIDE SEQUENCE</scope>
</reference>
<evidence type="ECO:0000313" key="2">
    <source>
        <dbReference type="EMBL" id="JAI17065.1"/>
    </source>
</evidence>
<proteinExistence type="evidence at transcript level"/>
<accession>A0A0K8TT09</accession>
<sequence>MSFTTRILAKNFRYSPSKLLDRRLQSTTTQTEEKIEREDEFRVLNLRKTRAHQQPRKIYKKEEPLPPRASKMATDQDWGSVWPGQRTFHPASVPLPVRQGYTPKGVAPPSKYANAELMKIPNFLHLTPPVVQRQCEALKKFCTVWPKGLETEEMQQKHFPLEVITSDYCQASPSIRNELARIVSVRIKLSTLKLDDHARDKFLRLVGERYNPENDVLTIVTDRCPLRKQNYDYAMYLLTALYHESWITEPWEAEKSEADMERYYFDRNKSKKSATKILNWGKETEGIEPSKEFAIAVENLLNEGENGYNIDKYKQEVLQLLGLSQKPVLPLQGPNNVIT</sequence>
<dbReference type="GO" id="GO:0003735">
    <property type="term" value="F:structural constituent of ribosome"/>
    <property type="evidence" value="ECO:0007669"/>
    <property type="project" value="InterPro"/>
</dbReference>
<dbReference type="InterPro" id="IPR019349">
    <property type="entry name" value="Ribosomal_mS35_mit"/>
</dbReference>
<dbReference type="AlphaFoldDB" id="A0A0K8TT09"/>
<dbReference type="GO" id="GO:0032543">
    <property type="term" value="P:mitochondrial translation"/>
    <property type="evidence" value="ECO:0007669"/>
    <property type="project" value="InterPro"/>
</dbReference>
<keyword evidence="2" id="KW-0687">Ribonucleoprotein</keyword>
<dbReference type="Pfam" id="PF10213">
    <property type="entry name" value="MRP-S28"/>
    <property type="match status" value="1"/>
</dbReference>
<feature type="domain" description="Small ribosomal subunit protein mS35 mitochondrial conserved" evidence="1">
    <location>
        <begin position="177"/>
        <end position="245"/>
    </location>
</feature>
<dbReference type="PANTHER" id="PTHR13490">
    <property type="entry name" value="MITOCHONDRIAL 28S RIBOSOMAL PROTEIN S28"/>
    <property type="match status" value="1"/>
</dbReference>
<evidence type="ECO:0000259" key="1">
    <source>
        <dbReference type="Pfam" id="PF10213"/>
    </source>
</evidence>